<evidence type="ECO:0000256" key="4">
    <source>
        <dbReference type="ARBA" id="ARBA00022574"/>
    </source>
</evidence>
<protein>
    <recommendedName>
        <fullName evidence="8">Actin-related protein 2/3 complex subunit</fullName>
    </recommendedName>
</protein>
<name>A0A2R6WB43_MARPO</name>
<evidence type="ECO:0000256" key="1">
    <source>
        <dbReference type="ARBA" id="ARBA00004245"/>
    </source>
</evidence>
<dbReference type="Pfam" id="PF00400">
    <property type="entry name" value="WD40"/>
    <property type="match status" value="2"/>
</dbReference>
<dbReference type="PANTHER" id="PTHR10709:SF2">
    <property type="entry name" value="ACTIN-RELATED PROTEIN 2_3 COMPLEX SUBUNIT"/>
    <property type="match status" value="1"/>
</dbReference>
<dbReference type="OrthoDB" id="406844at2759"/>
<keyword evidence="7 8" id="KW-0206">Cytoskeleton</keyword>
<gene>
    <name evidence="10" type="ORF">MARPO_0116s0052</name>
</gene>
<accession>A0A2R6WB43</accession>
<evidence type="ECO:0000313" key="11">
    <source>
        <dbReference type="Proteomes" id="UP000244005"/>
    </source>
</evidence>
<evidence type="ECO:0000256" key="8">
    <source>
        <dbReference type="PIRNR" id="PIRNR038093"/>
    </source>
</evidence>
<keyword evidence="11" id="KW-1185">Reference proteome</keyword>
<dbReference type="Gramene" id="Mp4g20510.1">
    <property type="protein sequence ID" value="Mp4g20510.1.cds"/>
    <property type="gene ID" value="Mp4g20510"/>
</dbReference>
<dbReference type="SMART" id="SM00320">
    <property type="entry name" value="WD40"/>
    <property type="match status" value="5"/>
</dbReference>
<dbReference type="EMBL" id="KZ772788">
    <property type="protein sequence ID" value="PTQ31068.1"/>
    <property type="molecule type" value="Genomic_DNA"/>
</dbReference>
<keyword evidence="5" id="KW-0677">Repeat</keyword>
<dbReference type="SUPFAM" id="SSF50978">
    <property type="entry name" value="WD40 repeat-like"/>
    <property type="match status" value="1"/>
</dbReference>
<dbReference type="InterPro" id="IPR001680">
    <property type="entry name" value="WD40_rpt"/>
</dbReference>
<keyword evidence="6 8" id="KW-0009">Actin-binding</keyword>
<keyword evidence="4 9" id="KW-0853">WD repeat</keyword>
<dbReference type="InterPro" id="IPR017383">
    <property type="entry name" value="ARPC1"/>
</dbReference>
<dbReference type="InterPro" id="IPR015943">
    <property type="entry name" value="WD40/YVTN_repeat-like_dom_sf"/>
</dbReference>
<comment type="similarity">
    <text evidence="2 8">Belongs to the WD repeat ARPC1 family.</text>
</comment>
<evidence type="ECO:0000313" key="10">
    <source>
        <dbReference type="EMBL" id="PTQ31068.1"/>
    </source>
</evidence>
<dbReference type="GO" id="GO:0005885">
    <property type="term" value="C:Arp2/3 protein complex"/>
    <property type="evidence" value="ECO:0000318"/>
    <property type="project" value="GO_Central"/>
</dbReference>
<dbReference type="PROSITE" id="PS50082">
    <property type="entry name" value="WD_REPEATS_2"/>
    <property type="match status" value="1"/>
</dbReference>
<dbReference type="Proteomes" id="UP000244005">
    <property type="component" value="Unassembled WGS sequence"/>
</dbReference>
<dbReference type="GO" id="GO:0034314">
    <property type="term" value="P:Arp2/3 complex-mediated actin nucleation"/>
    <property type="evidence" value="ECO:0000318"/>
    <property type="project" value="GO_Central"/>
</dbReference>
<proteinExistence type="inferred from homology"/>
<dbReference type="InterPro" id="IPR036322">
    <property type="entry name" value="WD40_repeat_dom_sf"/>
</dbReference>
<evidence type="ECO:0000256" key="9">
    <source>
        <dbReference type="PROSITE-ProRule" id="PRU00221"/>
    </source>
</evidence>
<keyword evidence="3 8" id="KW-0963">Cytoplasm</keyword>
<evidence type="ECO:0000256" key="5">
    <source>
        <dbReference type="ARBA" id="ARBA00022737"/>
    </source>
</evidence>
<organism evidence="10 11">
    <name type="scientific">Marchantia polymorpha</name>
    <name type="common">Common liverwort</name>
    <name type="synonym">Marchantia aquatica</name>
    <dbReference type="NCBI Taxonomy" id="3197"/>
    <lineage>
        <taxon>Eukaryota</taxon>
        <taxon>Viridiplantae</taxon>
        <taxon>Streptophyta</taxon>
        <taxon>Embryophyta</taxon>
        <taxon>Marchantiophyta</taxon>
        <taxon>Marchantiopsida</taxon>
        <taxon>Marchantiidae</taxon>
        <taxon>Marchantiales</taxon>
        <taxon>Marchantiaceae</taxon>
        <taxon>Marchantia</taxon>
    </lineage>
</organism>
<evidence type="ECO:0000256" key="6">
    <source>
        <dbReference type="ARBA" id="ARBA00023203"/>
    </source>
</evidence>
<dbReference type="PROSITE" id="PS50294">
    <property type="entry name" value="WD_REPEATS_REGION"/>
    <property type="match status" value="1"/>
</dbReference>
<sequence length="391" mass="43156">MAVVASHHIAQSITAHAWNATLSMIALCPNTSEVHIYTGTPAPDSVWKKAFVLQKHDQLVSGIDWAPISNYIVTCSHDRNSYVWSFDGTQWQPTLVILRLNRAAISVDWSPKENKFVVGSGAKSVCVCYYEADNNWWVSKIIRKKHGSTVTGVAWHPNNLLIATTSTDCKCRVFSAYIKGVDSKINPGTTFIDTKFGEQVLQLDLAFGWSFGVKWSPTGNSLAYVGHDSTLHIVSNIGPTPSHQTINLRQLPLRDILFISETRLVGGGFDCNPMLFEIDPKRGVWTFVKFVDEAKSSTHDLKSSTLFLEAMGRFHGQTRRGTHEAFETSRASGLAHDNCITCIVPLISAGEVNGQETGEKVVQAFSTSGVDGRLIIWSFSNITELLAKLQI</sequence>
<reference evidence="11" key="1">
    <citation type="journal article" date="2017" name="Cell">
        <title>Insights into land plant evolution garnered from the Marchantia polymorpha genome.</title>
        <authorList>
            <person name="Bowman J.L."/>
            <person name="Kohchi T."/>
            <person name="Yamato K.T."/>
            <person name="Jenkins J."/>
            <person name="Shu S."/>
            <person name="Ishizaki K."/>
            <person name="Yamaoka S."/>
            <person name="Nishihama R."/>
            <person name="Nakamura Y."/>
            <person name="Berger F."/>
            <person name="Adam C."/>
            <person name="Aki S.S."/>
            <person name="Althoff F."/>
            <person name="Araki T."/>
            <person name="Arteaga-Vazquez M.A."/>
            <person name="Balasubrmanian S."/>
            <person name="Barry K."/>
            <person name="Bauer D."/>
            <person name="Boehm C.R."/>
            <person name="Briginshaw L."/>
            <person name="Caballero-Perez J."/>
            <person name="Catarino B."/>
            <person name="Chen F."/>
            <person name="Chiyoda S."/>
            <person name="Chovatia M."/>
            <person name="Davies K.M."/>
            <person name="Delmans M."/>
            <person name="Demura T."/>
            <person name="Dierschke T."/>
            <person name="Dolan L."/>
            <person name="Dorantes-Acosta A.E."/>
            <person name="Eklund D.M."/>
            <person name="Florent S.N."/>
            <person name="Flores-Sandoval E."/>
            <person name="Fujiyama A."/>
            <person name="Fukuzawa H."/>
            <person name="Galik B."/>
            <person name="Grimanelli D."/>
            <person name="Grimwood J."/>
            <person name="Grossniklaus U."/>
            <person name="Hamada T."/>
            <person name="Haseloff J."/>
            <person name="Hetherington A.J."/>
            <person name="Higo A."/>
            <person name="Hirakawa Y."/>
            <person name="Hundley H.N."/>
            <person name="Ikeda Y."/>
            <person name="Inoue K."/>
            <person name="Inoue S.I."/>
            <person name="Ishida S."/>
            <person name="Jia Q."/>
            <person name="Kakita M."/>
            <person name="Kanazawa T."/>
            <person name="Kawai Y."/>
            <person name="Kawashima T."/>
            <person name="Kennedy M."/>
            <person name="Kinose K."/>
            <person name="Kinoshita T."/>
            <person name="Kohara Y."/>
            <person name="Koide E."/>
            <person name="Komatsu K."/>
            <person name="Kopischke S."/>
            <person name="Kubo M."/>
            <person name="Kyozuka J."/>
            <person name="Lagercrantz U."/>
            <person name="Lin S.S."/>
            <person name="Lindquist E."/>
            <person name="Lipzen A.M."/>
            <person name="Lu C.W."/>
            <person name="De Luna E."/>
            <person name="Martienssen R.A."/>
            <person name="Minamino N."/>
            <person name="Mizutani M."/>
            <person name="Mizutani M."/>
            <person name="Mochizuki N."/>
            <person name="Monte I."/>
            <person name="Mosher R."/>
            <person name="Nagasaki H."/>
            <person name="Nakagami H."/>
            <person name="Naramoto S."/>
            <person name="Nishitani K."/>
            <person name="Ohtani M."/>
            <person name="Okamoto T."/>
            <person name="Okumura M."/>
            <person name="Phillips J."/>
            <person name="Pollak B."/>
            <person name="Reinders A."/>
            <person name="Rovekamp M."/>
            <person name="Sano R."/>
            <person name="Sawa S."/>
            <person name="Schmid M.W."/>
            <person name="Shirakawa M."/>
            <person name="Solano R."/>
            <person name="Spunde A."/>
            <person name="Suetsugu N."/>
            <person name="Sugano S."/>
            <person name="Sugiyama A."/>
            <person name="Sun R."/>
            <person name="Suzuki Y."/>
            <person name="Takenaka M."/>
            <person name="Takezawa D."/>
            <person name="Tomogane H."/>
            <person name="Tsuzuki M."/>
            <person name="Ueda T."/>
            <person name="Umeda M."/>
            <person name="Ward J.M."/>
            <person name="Watanabe Y."/>
            <person name="Yazaki K."/>
            <person name="Yokoyama R."/>
            <person name="Yoshitake Y."/>
            <person name="Yotsui I."/>
            <person name="Zachgo S."/>
            <person name="Schmutz J."/>
        </authorList>
    </citation>
    <scope>NUCLEOTIDE SEQUENCE [LARGE SCALE GENOMIC DNA]</scope>
    <source>
        <strain evidence="11">Tak-1</strain>
    </source>
</reference>
<dbReference type="OMA" id="IWDVKVT"/>
<evidence type="ECO:0000256" key="2">
    <source>
        <dbReference type="ARBA" id="ARBA00006260"/>
    </source>
</evidence>
<dbReference type="PANTHER" id="PTHR10709">
    <property type="entry name" value="ACTIN-RELATED PROTEIN 2/3 COMPLEX SUBUNIT 1"/>
    <property type="match status" value="1"/>
</dbReference>
<comment type="subcellular location">
    <subcellularLocation>
        <location evidence="1">Cytoplasm</location>
        <location evidence="1">Cytoskeleton</location>
    </subcellularLocation>
</comment>
<dbReference type="Gene3D" id="2.130.10.10">
    <property type="entry name" value="YVTN repeat-like/Quinoprotein amine dehydrogenase"/>
    <property type="match status" value="1"/>
</dbReference>
<dbReference type="PIRSF" id="PIRSF038093">
    <property type="entry name" value="ARP2/3_su1"/>
    <property type="match status" value="1"/>
</dbReference>
<comment type="function">
    <text evidence="8">Functions as component of the Arp2/3 complex which is involved in regulation of actin polymerization and together with an activating nucleation-promoting factor (NPF) mediates the formation of branched actin networks.</text>
</comment>
<dbReference type="GO" id="GO:0051015">
    <property type="term" value="F:actin filament binding"/>
    <property type="evidence" value="ECO:0000318"/>
    <property type="project" value="GO_Central"/>
</dbReference>
<feature type="repeat" description="WD" evidence="9">
    <location>
        <begin position="53"/>
        <end position="87"/>
    </location>
</feature>
<dbReference type="AlphaFoldDB" id="A0A2R6WB43"/>
<evidence type="ECO:0000256" key="7">
    <source>
        <dbReference type="ARBA" id="ARBA00023212"/>
    </source>
</evidence>
<evidence type="ECO:0000256" key="3">
    <source>
        <dbReference type="ARBA" id="ARBA00022490"/>
    </source>
</evidence>